<evidence type="ECO:0000259" key="20">
    <source>
        <dbReference type="PROSITE" id="PS50994"/>
    </source>
</evidence>
<dbReference type="Pfam" id="PF17917">
    <property type="entry name" value="RT_RNaseH"/>
    <property type="match status" value="1"/>
</dbReference>
<reference evidence="21" key="1">
    <citation type="submission" date="2023-08" db="EMBL/GenBank/DDBJ databases">
        <authorList>
            <person name="Alioto T."/>
            <person name="Alioto T."/>
            <person name="Gomez Garrido J."/>
        </authorList>
    </citation>
    <scope>NUCLEOTIDE SEQUENCE</scope>
</reference>
<comment type="similarity">
    <text evidence="1">Belongs to the beta type-B retroviral polymerase family. HERV class-II K(HML-2) pol subfamily.</text>
</comment>
<dbReference type="InterPro" id="IPR056924">
    <property type="entry name" value="SH3_Tf2-1"/>
</dbReference>
<keyword evidence="22" id="KW-1185">Reference proteome</keyword>
<dbReference type="InterPro" id="IPR001584">
    <property type="entry name" value="Integrase_cat-core"/>
</dbReference>
<keyword evidence="9" id="KW-0064">Aspartyl protease</keyword>
<dbReference type="GO" id="GO:0006310">
    <property type="term" value="P:DNA recombination"/>
    <property type="evidence" value="ECO:0007669"/>
    <property type="project" value="UniProtKB-KW"/>
</dbReference>
<dbReference type="EC" id="3.1.26.4" evidence="2"/>
<dbReference type="AlphaFoldDB" id="A0AAV1GST1"/>
<dbReference type="GO" id="GO:0046872">
    <property type="term" value="F:metal ion binding"/>
    <property type="evidence" value="ECO:0007669"/>
    <property type="project" value="UniProtKB-KW"/>
</dbReference>
<evidence type="ECO:0000256" key="11">
    <source>
        <dbReference type="ARBA" id="ARBA00022801"/>
    </source>
</evidence>
<evidence type="ECO:0000259" key="19">
    <source>
        <dbReference type="PROSITE" id="PS50878"/>
    </source>
</evidence>
<evidence type="ECO:0000256" key="17">
    <source>
        <dbReference type="ARBA" id="ARBA00023172"/>
    </source>
</evidence>
<dbReference type="EC" id="2.7.7.49" evidence="3"/>
<dbReference type="Gene3D" id="3.30.70.270">
    <property type="match status" value="2"/>
</dbReference>
<accession>A0AAV1GST1</accession>
<feature type="domain" description="Reverse transcriptase" evidence="19">
    <location>
        <begin position="221"/>
        <end position="400"/>
    </location>
</feature>
<dbReference type="FunFam" id="3.10.20.370:FF:000003">
    <property type="entry name" value="Transposon Tf2-6 polyprotein"/>
    <property type="match status" value="1"/>
</dbReference>
<evidence type="ECO:0000256" key="13">
    <source>
        <dbReference type="ARBA" id="ARBA00022908"/>
    </source>
</evidence>
<evidence type="ECO:0000256" key="5">
    <source>
        <dbReference type="ARBA" id="ARBA00022679"/>
    </source>
</evidence>
<evidence type="ECO:0000313" key="22">
    <source>
        <dbReference type="Proteomes" id="UP001178508"/>
    </source>
</evidence>
<feature type="domain" description="Integrase catalytic" evidence="20">
    <location>
        <begin position="740"/>
        <end position="899"/>
    </location>
</feature>
<dbReference type="Pfam" id="PF00078">
    <property type="entry name" value="RVT_1"/>
    <property type="match status" value="1"/>
</dbReference>
<dbReference type="InterPro" id="IPR041588">
    <property type="entry name" value="Integrase_H2C2"/>
</dbReference>
<keyword evidence="15" id="KW-0239">DNA-directed DNA polymerase</keyword>
<evidence type="ECO:0000256" key="18">
    <source>
        <dbReference type="ARBA" id="ARBA00039658"/>
    </source>
</evidence>
<dbReference type="PROSITE" id="PS50994">
    <property type="entry name" value="INTEGRASE"/>
    <property type="match status" value="1"/>
</dbReference>
<keyword evidence="16" id="KW-0238">DNA-binding</keyword>
<evidence type="ECO:0000256" key="16">
    <source>
        <dbReference type="ARBA" id="ARBA00023125"/>
    </source>
</evidence>
<dbReference type="InterPro" id="IPR021109">
    <property type="entry name" value="Peptidase_aspartic_dom_sf"/>
</dbReference>
<name>A0AAV1GST1_XYRNO</name>
<keyword evidence="7" id="KW-0540">Nuclease</keyword>
<dbReference type="GO" id="GO:0004190">
    <property type="term" value="F:aspartic-type endopeptidase activity"/>
    <property type="evidence" value="ECO:0007669"/>
    <property type="project" value="UniProtKB-KW"/>
</dbReference>
<dbReference type="Gene3D" id="1.10.340.70">
    <property type="match status" value="1"/>
</dbReference>
<dbReference type="Pfam" id="PF24626">
    <property type="entry name" value="SH3_Tf2-1"/>
    <property type="match status" value="1"/>
</dbReference>
<evidence type="ECO:0000256" key="10">
    <source>
        <dbReference type="ARBA" id="ARBA00022759"/>
    </source>
</evidence>
<dbReference type="CDD" id="cd01647">
    <property type="entry name" value="RT_LTR"/>
    <property type="match status" value="1"/>
</dbReference>
<evidence type="ECO:0000256" key="14">
    <source>
        <dbReference type="ARBA" id="ARBA00022918"/>
    </source>
</evidence>
<evidence type="ECO:0000256" key="15">
    <source>
        <dbReference type="ARBA" id="ARBA00022932"/>
    </source>
</evidence>
<gene>
    <name evidence="21" type="ORF">XNOV1_A003999</name>
</gene>
<dbReference type="InterPro" id="IPR036397">
    <property type="entry name" value="RNaseH_sf"/>
</dbReference>
<dbReference type="InterPro" id="IPR043502">
    <property type="entry name" value="DNA/RNA_pol_sf"/>
</dbReference>
<evidence type="ECO:0000256" key="3">
    <source>
        <dbReference type="ARBA" id="ARBA00012493"/>
    </source>
</evidence>
<organism evidence="21 22">
    <name type="scientific">Xyrichtys novacula</name>
    <name type="common">Pearly razorfish</name>
    <name type="synonym">Hemipteronotus novacula</name>
    <dbReference type="NCBI Taxonomy" id="13765"/>
    <lineage>
        <taxon>Eukaryota</taxon>
        <taxon>Metazoa</taxon>
        <taxon>Chordata</taxon>
        <taxon>Craniata</taxon>
        <taxon>Vertebrata</taxon>
        <taxon>Euteleostomi</taxon>
        <taxon>Actinopterygii</taxon>
        <taxon>Neopterygii</taxon>
        <taxon>Teleostei</taxon>
        <taxon>Neoteleostei</taxon>
        <taxon>Acanthomorphata</taxon>
        <taxon>Eupercaria</taxon>
        <taxon>Labriformes</taxon>
        <taxon>Labridae</taxon>
        <taxon>Xyrichtys</taxon>
    </lineage>
</organism>
<dbReference type="GO" id="GO:0003887">
    <property type="term" value="F:DNA-directed DNA polymerase activity"/>
    <property type="evidence" value="ECO:0007669"/>
    <property type="project" value="UniProtKB-KW"/>
</dbReference>
<dbReference type="Pfam" id="PF00665">
    <property type="entry name" value="rve"/>
    <property type="match status" value="1"/>
</dbReference>
<evidence type="ECO:0000256" key="9">
    <source>
        <dbReference type="ARBA" id="ARBA00022750"/>
    </source>
</evidence>
<evidence type="ECO:0000313" key="21">
    <source>
        <dbReference type="EMBL" id="CAJ1076395.1"/>
    </source>
</evidence>
<protein>
    <recommendedName>
        <fullName evidence="18">Gypsy retrotransposon integrase-like protein 1</fullName>
        <ecNumber evidence="3">2.7.7.49</ecNumber>
        <ecNumber evidence="2">3.1.26.4</ecNumber>
    </recommendedName>
</protein>
<keyword evidence="11" id="KW-0378">Hydrolase</keyword>
<dbReference type="PANTHER" id="PTHR37984:SF5">
    <property type="entry name" value="PROTEIN NYNRIN-LIKE"/>
    <property type="match status" value="1"/>
</dbReference>
<sequence>MSHTSSVASSPKRILVPACLLWGKESTSLQTLIDSGADDNFIHAGLAARLQLPLEELPAPRKVTALDGRVIASITHCTVPLTLILSGNHREDIRLFLLPSPHSPLVLGLPWLQIHNPQINWSTSSISAWSPHCHSHCLRSANPHLHRQKSASPPPSLTSVPPVYHDLAMVFSKEQSLILPPHRPYDCAIDLLPGAPLPSSRLYNLSRPEREAMEDYIQDSLTSGLIRPSSSPLAAGFFFVKKKDSSLRPCIDFRGLNDITIKNKYPLPLIDPSFEPLCQATIFSKLDLRNAYHLVRIREGDEWKTAFNTPMGHFEYLVMPFGLTNAPAVFQTLINDVLRDMINKFAFIYLDDILIFSRNLEEHQQHVRLILQRLLENRLFVKPEKCEFHASSVSFLGYIIAQGELRPDPEKVRAVRDWPTPSSRKDLQRFLGFANFYRRFIKNYSKVAVPLTRLTSLKVPFSWTPEADATFHHLKALFISAPVLKHPDPSLQFMVEVDASDSGVGAVLSQRDSQTQKLHPCAFFSRKLSATEQNYDVGNRELLAVVWALQEWRHWLEGASQPFLIWTDHKNLQYLRSARRLNPRQARWSLFLSRFNFTLSYRPGSRNLKPDALSRIHALDTPDPSEPDTILPASCVVGSATWEIDTIVDQALRNHPDPGTGPPDRKFVPEVARSQVLQWGHSSKLTCHPGFQRTLQFLQQRFWWPGMVRDVRAFVAACSVCARSKASHQPPAGLLRPLPVPSRPWSHIALDFVTGLPPSEGNTVILTIIDRFSKFVHYVPLPKLPSAFQTANLLVTHVFQLHGIPRDIVSDRGPQFSSQVWRAFCQAVGAAASLSSGYHPQTNGQTERANQNLESALQYVAAHHPASWSTHLPWIQYAHNSLTSSATGMSPFMCCFGYQPPLFPEQEQPVAVPSVREHIGRLREVWRSARAALTRTAERNKRLADVHRSPAPDYRPGQMVWLSSRDLPLQTESRKLSPRFIGPFPIQKIINPSAVRLKLPSSLKIHPTFHVSLLKPVASCTLSPPSVAPPPPD</sequence>
<keyword evidence="17" id="KW-0233">DNA recombination</keyword>
<evidence type="ECO:0000256" key="1">
    <source>
        <dbReference type="ARBA" id="ARBA00010879"/>
    </source>
</evidence>
<keyword evidence="6" id="KW-0548">Nucleotidyltransferase</keyword>
<evidence type="ECO:0000256" key="12">
    <source>
        <dbReference type="ARBA" id="ARBA00022842"/>
    </source>
</evidence>
<dbReference type="InterPro" id="IPR012337">
    <property type="entry name" value="RNaseH-like_sf"/>
</dbReference>
<keyword evidence="8" id="KW-0479">Metal-binding</keyword>
<dbReference type="GO" id="GO:0004523">
    <property type="term" value="F:RNA-DNA hybrid ribonuclease activity"/>
    <property type="evidence" value="ECO:0007669"/>
    <property type="project" value="UniProtKB-EC"/>
</dbReference>
<dbReference type="FunFam" id="1.10.340.70:FF:000001">
    <property type="entry name" value="Retrovirus-related Pol polyprotein from transposon gypsy-like Protein"/>
    <property type="match status" value="1"/>
</dbReference>
<dbReference type="Gene3D" id="2.40.70.10">
    <property type="entry name" value="Acid Proteases"/>
    <property type="match status" value="1"/>
</dbReference>
<dbReference type="EMBL" id="OY660879">
    <property type="protein sequence ID" value="CAJ1076395.1"/>
    <property type="molecule type" value="Genomic_DNA"/>
</dbReference>
<dbReference type="GO" id="GO:0003677">
    <property type="term" value="F:DNA binding"/>
    <property type="evidence" value="ECO:0007669"/>
    <property type="project" value="UniProtKB-KW"/>
</dbReference>
<dbReference type="PROSITE" id="PS50878">
    <property type="entry name" value="RT_POL"/>
    <property type="match status" value="1"/>
</dbReference>
<dbReference type="SUPFAM" id="SSF50630">
    <property type="entry name" value="Acid proteases"/>
    <property type="match status" value="1"/>
</dbReference>
<dbReference type="CDD" id="cd09274">
    <property type="entry name" value="RNase_HI_RT_Ty3"/>
    <property type="match status" value="1"/>
</dbReference>
<dbReference type="InterPro" id="IPR041373">
    <property type="entry name" value="RT_RNaseH"/>
</dbReference>
<keyword evidence="10" id="KW-0255">Endonuclease</keyword>
<evidence type="ECO:0000256" key="6">
    <source>
        <dbReference type="ARBA" id="ARBA00022695"/>
    </source>
</evidence>
<dbReference type="FunFam" id="3.30.420.10:FF:000032">
    <property type="entry name" value="Retrovirus-related Pol polyprotein from transposon 297-like Protein"/>
    <property type="match status" value="1"/>
</dbReference>
<dbReference type="InterPro" id="IPR050951">
    <property type="entry name" value="Retrovirus_Pol_polyprotein"/>
</dbReference>
<dbReference type="Pfam" id="PF17921">
    <property type="entry name" value="Integrase_H2C2"/>
    <property type="match status" value="1"/>
</dbReference>
<dbReference type="InterPro" id="IPR043128">
    <property type="entry name" value="Rev_trsase/Diguanyl_cyclase"/>
</dbReference>
<dbReference type="Gene3D" id="3.10.10.10">
    <property type="entry name" value="HIV Type 1 Reverse Transcriptase, subunit A, domain 1"/>
    <property type="match status" value="1"/>
</dbReference>
<dbReference type="SUPFAM" id="SSF53098">
    <property type="entry name" value="Ribonuclease H-like"/>
    <property type="match status" value="1"/>
</dbReference>
<evidence type="ECO:0000256" key="8">
    <source>
        <dbReference type="ARBA" id="ARBA00022723"/>
    </source>
</evidence>
<proteinExistence type="inferred from homology"/>
<dbReference type="GO" id="GO:0006508">
    <property type="term" value="P:proteolysis"/>
    <property type="evidence" value="ECO:0007669"/>
    <property type="project" value="UniProtKB-KW"/>
</dbReference>
<evidence type="ECO:0000256" key="2">
    <source>
        <dbReference type="ARBA" id="ARBA00012180"/>
    </source>
</evidence>
<dbReference type="InterPro" id="IPR000477">
    <property type="entry name" value="RT_dom"/>
</dbReference>
<dbReference type="Gene3D" id="3.30.420.10">
    <property type="entry name" value="Ribonuclease H-like superfamily/Ribonuclease H"/>
    <property type="match status" value="1"/>
</dbReference>
<dbReference type="PANTHER" id="PTHR37984">
    <property type="entry name" value="PROTEIN CBG26694"/>
    <property type="match status" value="1"/>
</dbReference>
<keyword evidence="13" id="KW-0229">DNA integration</keyword>
<keyword evidence="14" id="KW-0695">RNA-directed DNA polymerase</keyword>
<dbReference type="GO" id="GO:0003964">
    <property type="term" value="F:RNA-directed DNA polymerase activity"/>
    <property type="evidence" value="ECO:0007669"/>
    <property type="project" value="UniProtKB-KW"/>
</dbReference>
<dbReference type="CDD" id="cd00303">
    <property type="entry name" value="retropepsin_like"/>
    <property type="match status" value="1"/>
</dbReference>
<keyword evidence="12" id="KW-0460">Magnesium</keyword>
<evidence type="ECO:0000256" key="7">
    <source>
        <dbReference type="ARBA" id="ARBA00022722"/>
    </source>
</evidence>
<dbReference type="Proteomes" id="UP001178508">
    <property type="component" value="Chromosome 16"/>
</dbReference>
<dbReference type="FunFam" id="3.30.70.270:FF:000020">
    <property type="entry name" value="Transposon Tf2-6 polyprotein-like Protein"/>
    <property type="match status" value="1"/>
</dbReference>
<evidence type="ECO:0000256" key="4">
    <source>
        <dbReference type="ARBA" id="ARBA00022670"/>
    </source>
</evidence>
<dbReference type="GO" id="GO:0015074">
    <property type="term" value="P:DNA integration"/>
    <property type="evidence" value="ECO:0007669"/>
    <property type="project" value="UniProtKB-KW"/>
</dbReference>
<keyword evidence="5" id="KW-0808">Transferase</keyword>
<keyword evidence="4" id="KW-0645">Protease</keyword>
<dbReference type="SUPFAM" id="SSF56672">
    <property type="entry name" value="DNA/RNA polymerases"/>
    <property type="match status" value="1"/>
</dbReference>